<dbReference type="GO" id="GO:0005840">
    <property type="term" value="C:ribosome"/>
    <property type="evidence" value="ECO:0007669"/>
    <property type="project" value="UniProtKB-KW"/>
</dbReference>
<evidence type="ECO:0000313" key="2">
    <source>
        <dbReference type="EMBL" id="MBB6396499.1"/>
    </source>
</evidence>
<keyword evidence="2" id="KW-0689">Ribosomal protein</keyword>
<gene>
    <name evidence="2" type="ORF">BKA00_003413</name>
</gene>
<name>A0A7X0KZU0_9ACTN</name>
<dbReference type="RefSeq" id="WP_185026212.1">
    <property type="nucleotide sequence ID" value="NZ_JACHMQ010000001.1"/>
</dbReference>
<dbReference type="Proteomes" id="UP000546324">
    <property type="component" value="Unassembled WGS sequence"/>
</dbReference>
<dbReference type="AlphaFoldDB" id="A0A7X0KZU0"/>
<protein>
    <submittedName>
        <fullName evidence="2">Ribosomal protein L40E</fullName>
    </submittedName>
</protein>
<organism evidence="2 3">
    <name type="scientific">Actinomadura coerulea</name>
    <dbReference type="NCBI Taxonomy" id="46159"/>
    <lineage>
        <taxon>Bacteria</taxon>
        <taxon>Bacillati</taxon>
        <taxon>Actinomycetota</taxon>
        <taxon>Actinomycetes</taxon>
        <taxon>Streptosporangiales</taxon>
        <taxon>Thermomonosporaceae</taxon>
        <taxon>Actinomadura</taxon>
    </lineage>
</organism>
<accession>A0A7X0KZU0</accession>
<evidence type="ECO:0000256" key="1">
    <source>
        <dbReference type="SAM" id="MobiDB-lite"/>
    </source>
</evidence>
<comment type="caution">
    <text evidence="2">The sequence shown here is derived from an EMBL/GenBank/DDBJ whole genome shotgun (WGS) entry which is preliminary data.</text>
</comment>
<proteinExistence type="predicted"/>
<keyword evidence="2" id="KW-0687">Ribonucleoprotein</keyword>
<feature type="region of interest" description="Disordered" evidence="1">
    <location>
        <begin position="77"/>
        <end position="98"/>
    </location>
</feature>
<sequence length="116" mass="12319">MPCFRCGARQTDPVRGASPWKRGVRADHQVLICPRCQAVHDWADALDRCSECGSAALVCRLGEVECRDCGHTRDAVRDEPGTADLVHSGAQPPADGGLSEEVAAALSRVLKRGPAA</sequence>
<dbReference type="EMBL" id="JACHMQ010000001">
    <property type="protein sequence ID" value="MBB6396499.1"/>
    <property type="molecule type" value="Genomic_DNA"/>
</dbReference>
<reference evidence="2 3" key="1">
    <citation type="submission" date="2020-08" db="EMBL/GenBank/DDBJ databases">
        <title>Sequencing the genomes of 1000 actinobacteria strains.</title>
        <authorList>
            <person name="Klenk H.-P."/>
        </authorList>
    </citation>
    <scope>NUCLEOTIDE SEQUENCE [LARGE SCALE GENOMIC DNA]</scope>
    <source>
        <strain evidence="2 3">DSM 43675</strain>
    </source>
</reference>
<keyword evidence="3" id="KW-1185">Reference proteome</keyword>
<evidence type="ECO:0000313" key="3">
    <source>
        <dbReference type="Proteomes" id="UP000546324"/>
    </source>
</evidence>